<sequence>MAASQVKLKLLFDSKSKKVLFAEAGKDFVDFLFYLLSLPVSTVVRLLKDEGEVGCLSDLYNSLENLNDTYIQPTQNKTDLLYHKSSLCGSEFPLLLSDNDQHSTRNVYMCPSSNNSYNTRHVTDVPNYMCPHCNEKMNVKISLVNSSSSAPPNSSDTSSTSIANSTGDGGFVKGVVTYMVMDNLEVKPMSTISSITLLNSFNVQNVGSLEEKVVALDVDEGLKLLKASLECKNVLSTVFLGEEEGCFNNFLKSIEKLGETEMQPDESKSNSLSLQYPSGQTTCSSEFPILLSDLMTRKVYICESFSCFNLYVADRSLSLCPRCQRNIVNKMCNISKTDMEASQVNLKLLIDTKSKKVLFAEVGKDFVDFLFYLLSLPVATVTKLLKKKGDIGCVTDLYESLENLNQIYMQPNQNKTSLLNPKSPLNANGLPLLLSDNHNQSKTTARNLYQCGNYIHVSDVYKTMCPCGDRITRGLTFVNSATAANSSTTAGTTTVEGGFVRGMVTYMVMDNLEVKLMSTVSAITLLNEFNVKDVGSLKEKIVVLGVDEGLELLKASLECKNALTSVFLSNIEVE</sequence>
<dbReference type="Proteomes" id="UP000323000">
    <property type="component" value="Chromosome 12"/>
</dbReference>
<dbReference type="OrthoDB" id="2014278at2759"/>
<evidence type="ECO:0000313" key="1">
    <source>
        <dbReference type="EMBL" id="TXG49688.1"/>
    </source>
</evidence>
<dbReference type="InterPro" id="IPR007750">
    <property type="entry name" value="DUF674"/>
</dbReference>
<organism evidence="1 2">
    <name type="scientific">Acer yangbiense</name>
    <dbReference type="NCBI Taxonomy" id="1000413"/>
    <lineage>
        <taxon>Eukaryota</taxon>
        <taxon>Viridiplantae</taxon>
        <taxon>Streptophyta</taxon>
        <taxon>Embryophyta</taxon>
        <taxon>Tracheophyta</taxon>
        <taxon>Spermatophyta</taxon>
        <taxon>Magnoliopsida</taxon>
        <taxon>eudicotyledons</taxon>
        <taxon>Gunneridae</taxon>
        <taxon>Pentapetalae</taxon>
        <taxon>rosids</taxon>
        <taxon>malvids</taxon>
        <taxon>Sapindales</taxon>
        <taxon>Sapindaceae</taxon>
        <taxon>Hippocastanoideae</taxon>
        <taxon>Acereae</taxon>
        <taxon>Acer</taxon>
    </lineage>
</organism>
<dbReference type="PANTHER" id="PTHR33103">
    <property type="entry name" value="OS01G0153900 PROTEIN"/>
    <property type="match status" value="1"/>
</dbReference>
<proteinExistence type="predicted"/>
<name>A0A5C7GY69_9ROSI</name>
<dbReference type="AlphaFoldDB" id="A0A5C7GY69"/>
<dbReference type="Pfam" id="PF05056">
    <property type="entry name" value="DUF674"/>
    <property type="match status" value="2"/>
</dbReference>
<keyword evidence="2" id="KW-1185">Reference proteome</keyword>
<dbReference type="PANTHER" id="PTHR33103:SF19">
    <property type="entry name" value="OS09G0544700 PROTEIN"/>
    <property type="match status" value="1"/>
</dbReference>
<evidence type="ECO:0008006" key="3">
    <source>
        <dbReference type="Google" id="ProtNLM"/>
    </source>
</evidence>
<evidence type="ECO:0000313" key="2">
    <source>
        <dbReference type="Proteomes" id="UP000323000"/>
    </source>
</evidence>
<reference evidence="2" key="1">
    <citation type="journal article" date="2019" name="Gigascience">
        <title>De novo genome assembly of the endangered Acer yangbiense, a plant species with extremely small populations endemic to Yunnan Province, China.</title>
        <authorList>
            <person name="Yang J."/>
            <person name="Wariss H.M."/>
            <person name="Tao L."/>
            <person name="Zhang R."/>
            <person name="Yun Q."/>
            <person name="Hollingsworth P."/>
            <person name="Dao Z."/>
            <person name="Luo G."/>
            <person name="Guo H."/>
            <person name="Ma Y."/>
            <person name="Sun W."/>
        </authorList>
    </citation>
    <scope>NUCLEOTIDE SEQUENCE [LARGE SCALE GENOMIC DNA]</scope>
    <source>
        <strain evidence="2">cv. Malutang</strain>
    </source>
</reference>
<comment type="caution">
    <text evidence="1">The sequence shown here is derived from an EMBL/GenBank/DDBJ whole genome shotgun (WGS) entry which is preliminary data.</text>
</comment>
<accession>A0A5C7GY69</accession>
<gene>
    <name evidence="1" type="ORF">EZV62_025563</name>
</gene>
<dbReference type="EMBL" id="VAHF01000012">
    <property type="protein sequence ID" value="TXG49688.1"/>
    <property type="molecule type" value="Genomic_DNA"/>
</dbReference>
<protein>
    <recommendedName>
        <fullName evidence="3">DUF674 domain-containing protein</fullName>
    </recommendedName>
</protein>